<accession>A0A657LVW4</accession>
<dbReference type="AlphaFoldDB" id="A0A657LVW4"/>
<keyword evidence="2" id="KW-1185">Reference proteome</keyword>
<dbReference type="InterPro" id="IPR036890">
    <property type="entry name" value="HATPase_C_sf"/>
</dbReference>
<dbReference type="OrthoDB" id="8765545at2"/>
<comment type="caution">
    <text evidence="1">The sequence shown here is derived from an EMBL/GenBank/DDBJ whole genome shotgun (WGS) entry which is preliminary data.</text>
</comment>
<dbReference type="Proteomes" id="UP000182661">
    <property type="component" value="Unassembled WGS sequence"/>
</dbReference>
<protein>
    <recommendedName>
        <fullName evidence="3">Histidine kinase</fullName>
    </recommendedName>
</protein>
<organism evidence="1 2">
    <name type="scientific">Pararhizobium antarcticum</name>
    <dbReference type="NCBI Taxonomy" id="1798805"/>
    <lineage>
        <taxon>Bacteria</taxon>
        <taxon>Pseudomonadati</taxon>
        <taxon>Pseudomonadota</taxon>
        <taxon>Alphaproteobacteria</taxon>
        <taxon>Hyphomicrobiales</taxon>
        <taxon>Rhizobiaceae</taxon>
        <taxon>Rhizobium/Agrobacterium group</taxon>
        <taxon>Pararhizobium</taxon>
    </lineage>
</organism>
<dbReference type="Pfam" id="PF13589">
    <property type="entry name" value="HATPase_c_3"/>
    <property type="match status" value="1"/>
</dbReference>
<dbReference type="SUPFAM" id="SSF55874">
    <property type="entry name" value="ATPase domain of HSP90 chaperone/DNA topoisomerase II/histidine kinase"/>
    <property type="match status" value="1"/>
</dbReference>
<evidence type="ECO:0008006" key="3">
    <source>
        <dbReference type="Google" id="ProtNLM"/>
    </source>
</evidence>
<proteinExistence type="predicted"/>
<reference evidence="1 2" key="1">
    <citation type="submission" date="2016-02" db="EMBL/GenBank/DDBJ databases">
        <title>Genome sequencing of a beta-galactosidase producing bacteria Rhizobium sp. 59.</title>
        <authorList>
            <person name="Wang D."/>
            <person name="Kot W."/>
            <person name="Qin Y."/>
            <person name="Hansen L."/>
            <person name="Naqvi K."/>
            <person name="Rensing C."/>
        </authorList>
    </citation>
    <scope>NUCLEOTIDE SEQUENCE [LARGE SCALE GENOMIC DNA]</scope>
    <source>
        <strain evidence="1 2">59</strain>
    </source>
</reference>
<gene>
    <name evidence="1" type="ORF">AX760_12770</name>
</gene>
<name>A0A657LVW4_9HYPH</name>
<dbReference type="RefSeq" id="WP_071832089.1">
    <property type="nucleotide sequence ID" value="NZ_LSRP01000068.1"/>
</dbReference>
<dbReference type="EMBL" id="LSRP01000068">
    <property type="protein sequence ID" value="OJF99609.1"/>
    <property type="molecule type" value="Genomic_DNA"/>
</dbReference>
<dbReference type="Gene3D" id="3.30.565.10">
    <property type="entry name" value="Histidine kinase-like ATPase, C-terminal domain"/>
    <property type="match status" value="1"/>
</dbReference>
<evidence type="ECO:0000313" key="2">
    <source>
        <dbReference type="Proteomes" id="UP000182661"/>
    </source>
</evidence>
<sequence>MPHFQFSVDAALLRELGERLVGQPHIALAELIKNSYDADAIGVSVTFGTDTITVLDNGDGMTKETFRKFWMRVGSPHKQEVLQTTLGRRPTGSKGIGRLAVQFLGSNMTLRTTPSSDTTKEMIATVNWAEATKANELTQAKVEYHVRRRTAPYAGGQLHGTEITVSILNQIWEKPDLEGLARQIWQLRPPFQSDSPANFSVSLHHPDQALEEAFSLQLGRILDIWSARVRGKLLPRKKKDISRRRTFRLVLEFSGGEPESHEYEIPDCDIHKCSFEIRIFSLYNKQRYGVQVESARQYLKEYGGVHIYDAGFHLPYYGPDTDWLKTEIDHSHRKSTSMLLPEALQEQRGLNNLPTMSRVYGVVNVDTGLERNAAIKEKRSKLNEYLQIQASRDRLVSNPSYRALRDAVRYALDFYAVRQTVRMNPPPTSNVRLGEISSEKVRRVEEVIDSYRESMPAAVYHAISNEVKEAVKASETDAENAVKQIGLLGALATAGIAALAYEHEASKQLADLDQIVRRMKSGTSPDVRELAVSLENWIKRAKQTRALFAPINDRENRETRAQLRALPLLESIFSNVRPLLAGTKFLVSLPESPSEHFLILNIAFAA</sequence>
<evidence type="ECO:0000313" key="1">
    <source>
        <dbReference type="EMBL" id="OJF99609.1"/>
    </source>
</evidence>